<dbReference type="Proteomes" id="UP001060085">
    <property type="component" value="Linkage Group LG06"/>
</dbReference>
<accession>A0ACC0A9Y6</accession>
<comment type="caution">
    <text evidence="1">The sequence shown here is derived from an EMBL/GenBank/DDBJ whole genome shotgun (WGS) entry which is preliminary data.</text>
</comment>
<evidence type="ECO:0000313" key="1">
    <source>
        <dbReference type="EMBL" id="KAI5657733.1"/>
    </source>
</evidence>
<sequence>MELDGKLVEDDDPKILDLEGLEGKETKSTDASGRSELGYCLRCLELEEKCQKAEENWGVLELEIEKKKHDFELLDRLPQCFLDKQEKENGVPLFEAGNKEIEKKRPQDVGDSTEEGDKVFELMMEKNALNAEIGVWEAKCKDLELRVAELEKGFVLKKWGKFIDWNGEDSKAAATPSLDSLFLNLAIGDGAERDILTENEMGFVRVRKKLVFEEGIPASKMAPVTPASSNPPPTCPIDIIDSDDVENTTKLHVLDIQTRKKASGLTNSVGVVSMDGEEVPSKNNSTWSPSQFSSTLTTKRKRAFKVVTSDSESDTGDDLPICRLKGECSVASLQKSNYKTAAASENKNGKAVPRRRPHLVPLSKQIKEGDSKKIFNRNLQNIETQSLRGIPTNGTFYDDEKEEDKSDAEDESLNGFVVGSSDSDGHDASICDDVSTSNERVAGESNDASESNMGYSDIISRIGRQKDHSMKWVFEADMLAAFGKDPELCMKAVCALYRKQTSEEQLSKATIFTNQRGFSQYPLGDLKKSVEELQEYDPKGVDLCRPLATHYSKQLFTMYKNEEDPLWPALGPN</sequence>
<gene>
    <name evidence="1" type="ORF">M9H77_26526</name>
</gene>
<name>A0ACC0A9Y6_CATRO</name>
<keyword evidence="2" id="KW-1185">Reference proteome</keyword>
<organism evidence="1 2">
    <name type="scientific">Catharanthus roseus</name>
    <name type="common">Madagascar periwinkle</name>
    <name type="synonym">Vinca rosea</name>
    <dbReference type="NCBI Taxonomy" id="4058"/>
    <lineage>
        <taxon>Eukaryota</taxon>
        <taxon>Viridiplantae</taxon>
        <taxon>Streptophyta</taxon>
        <taxon>Embryophyta</taxon>
        <taxon>Tracheophyta</taxon>
        <taxon>Spermatophyta</taxon>
        <taxon>Magnoliopsida</taxon>
        <taxon>eudicotyledons</taxon>
        <taxon>Gunneridae</taxon>
        <taxon>Pentapetalae</taxon>
        <taxon>asterids</taxon>
        <taxon>lamiids</taxon>
        <taxon>Gentianales</taxon>
        <taxon>Apocynaceae</taxon>
        <taxon>Rauvolfioideae</taxon>
        <taxon>Vinceae</taxon>
        <taxon>Catharanthinae</taxon>
        <taxon>Catharanthus</taxon>
    </lineage>
</organism>
<proteinExistence type="predicted"/>
<dbReference type="EMBL" id="CM044706">
    <property type="protein sequence ID" value="KAI5657733.1"/>
    <property type="molecule type" value="Genomic_DNA"/>
</dbReference>
<reference evidence="2" key="1">
    <citation type="journal article" date="2023" name="Nat. Plants">
        <title>Single-cell RNA sequencing provides a high-resolution roadmap for understanding the multicellular compartmentation of specialized metabolism.</title>
        <authorList>
            <person name="Sun S."/>
            <person name="Shen X."/>
            <person name="Li Y."/>
            <person name="Li Y."/>
            <person name="Wang S."/>
            <person name="Li R."/>
            <person name="Zhang H."/>
            <person name="Shen G."/>
            <person name="Guo B."/>
            <person name="Wei J."/>
            <person name="Xu J."/>
            <person name="St-Pierre B."/>
            <person name="Chen S."/>
            <person name="Sun C."/>
        </authorList>
    </citation>
    <scope>NUCLEOTIDE SEQUENCE [LARGE SCALE GENOMIC DNA]</scope>
</reference>
<protein>
    <submittedName>
        <fullName evidence="1">Uncharacterized protein</fullName>
    </submittedName>
</protein>
<evidence type="ECO:0000313" key="2">
    <source>
        <dbReference type="Proteomes" id="UP001060085"/>
    </source>
</evidence>